<dbReference type="EMBL" id="JBEFKJ010000006">
    <property type="protein sequence ID" value="KAL2045788.1"/>
    <property type="molecule type" value="Genomic_DNA"/>
</dbReference>
<reference evidence="3 4" key="1">
    <citation type="submission" date="2024-09" db="EMBL/GenBank/DDBJ databases">
        <title>Rethinking Asexuality: The Enigmatic Case of Functional Sexual Genes in Lepraria (Stereocaulaceae).</title>
        <authorList>
            <person name="Doellman M."/>
            <person name="Sun Y."/>
            <person name="Barcenas-Pena A."/>
            <person name="Lumbsch H.T."/>
            <person name="Grewe F."/>
        </authorList>
    </citation>
    <scope>NUCLEOTIDE SEQUENCE [LARGE SCALE GENOMIC DNA]</scope>
    <source>
        <strain evidence="3 4">Mercado 3170</strain>
    </source>
</reference>
<evidence type="ECO:0000313" key="4">
    <source>
        <dbReference type="Proteomes" id="UP001590950"/>
    </source>
</evidence>
<dbReference type="Proteomes" id="UP001590950">
    <property type="component" value="Unassembled WGS sequence"/>
</dbReference>
<keyword evidence="4" id="KW-1185">Reference proteome</keyword>
<dbReference type="PANTHER" id="PTHR13490">
    <property type="entry name" value="MITOCHONDRIAL 28S RIBOSOMAL PROTEIN S28"/>
    <property type="match status" value="1"/>
</dbReference>
<dbReference type="InterPro" id="IPR019349">
    <property type="entry name" value="Ribosomal_mS35_mit"/>
</dbReference>
<evidence type="ECO:0000256" key="1">
    <source>
        <dbReference type="SAM" id="MobiDB-lite"/>
    </source>
</evidence>
<gene>
    <name evidence="3" type="ORF">N7G274_002219</name>
</gene>
<dbReference type="PANTHER" id="PTHR13490:SF0">
    <property type="entry name" value="SMALL RIBOSOMAL SUBUNIT PROTEIN MS35"/>
    <property type="match status" value="1"/>
</dbReference>
<feature type="region of interest" description="Disordered" evidence="1">
    <location>
        <begin position="39"/>
        <end position="65"/>
    </location>
</feature>
<dbReference type="InterPro" id="IPR039848">
    <property type="entry name" value="Ribosomal_mS35_mt"/>
</dbReference>
<sequence length="391" mass="44972">MAASISRLGYVALRHTSQTPGRRKLLPLPCSTHQFHISSIYRARNDTERDPSSSGSSKRTREPFKFNIQDLSSDERAAYHALTPEERAQWRKEAKQMHDYMTSPEVDSLLQGEASNLAYETARASPHFEISIPKIKPGLMAMGELNEQDSGEDEEFEGDDITALGHGELEQHREMREYARIAAWEMPLLSKSAKPFEPPPADQPLRFRYTTYMGENHPGSNKIVLEFCTRDLQNLTSITEPQRIKLIKLVGPRYNPETDIVKMSSEMFETQAQNKRYLGDLVDTLLAEAKNEEDMFEDVPLDFRHHKFKRRAEFPEEWKLNKERMALLEEKRQNREEVARNREEEGKIVIGSQIIEEAMQALPVRDMGRESLEAQRGMGGKLGKGRLRALR</sequence>
<accession>A0ABR4AQQ8</accession>
<name>A0ABR4AQQ8_9LECA</name>
<organism evidence="3 4">
    <name type="scientific">Stereocaulon virgatum</name>
    <dbReference type="NCBI Taxonomy" id="373712"/>
    <lineage>
        <taxon>Eukaryota</taxon>
        <taxon>Fungi</taxon>
        <taxon>Dikarya</taxon>
        <taxon>Ascomycota</taxon>
        <taxon>Pezizomycotina</taxon>
        <taxon>Lecanoromycetes</taxon>
        <taxon>OSLEUM clade</taxon>
        <taxon>Lecanoromycetidae</taxon>
        <taxon>Lecanorales</taxon>
        <taxon>Lecanorineae</taxon>
        <taxon>Stereocaulaceae</taxon>
        <taxon>Stereocaulon</taxon>
    </lineage>
</organism>
<dbReference type="Pfam" id="PF10213">
    <property type="entry name" value="MRP-S28"/>
    <property type="match status" value="1"/>
</dbReference>
<evidence type="ECO:0000313" key="3">
    <source>
        <dbReference type="EMBL" id="KAL2045788.1"/>
    </source>
</evidence>
<evidence type="ECO:0000259" key="2">
    <source>
        <dbReference type="Pfam" id="PF10213"/>
    </source>
</evidence>
<feature type="domain" description="Small ribosomal subunit protein mS35 mitochondrial conserved" evidence="2">
    <location>
        <begin position="195"/>
        <end position="319"/>
    </location>
</feature>
<protein>
    <recommendedName>
        <fullName evidence="2">Small ribosomal subunit protein mS35 mitochondrial conserved domain-containing protein</fullName>
    </recommendedName>
</protein>
<comment type="caution">
    <text evidence="3">The sequence shown here is derived from an EMBL/GenBank/DDBJ whole genome shotgun (WGS) entry which is preliminary data.</text>
</comment>
<proteinExistence type="predicted"/>